<dbReference type="PANTHER" id="PTHR46623:SF6">
    <property type="entry name" value="ALPHA_BETA-HYDROLASES SUPERFAMILY PROTEIN"/>
    <property type="match status" value="1"/>
</dbReference>
<sequence>MYERISQNENAVVVLHEIYGINAHIQRICDIYHQAGFDIYCPNLISRSSPFTYEQHQDAYNYFNEVCGFSTSEITELTARLRASYKKVIIVGFSVGGTLAWLSSSKAICDGVVSFYGSRIRDYTDHVPDCPVLVIQARYEEAYNPVLLENKLSKYPMVSFHLFDCRHGFCDAFSKAFDQTASDEALALSHSFISDVVGISA</sequence>
<dbReference type="Pfam" id="PF01738">
    <property type="entry name" value="DLH"/>
    <property type="match status" value="1"/>
</dbReference>
<dbReference type="GO" id="GO:0016787">
    <property type="term" value="F:hydrolase activity"/>
    <property type="evidence" value="ECO:0007669"/>
    <property type="project" value="InterPro"/>
</dbReference>
<name>A0A5Y5TBQ7_SALER</name>
<dbReference type="EMBL" id="AAJCCP010000007">
    <property type="protein sequence ID" value="ECK5213763.1"/>
    <property type="molecule type" value="Genomic_DNA"/>
</dbReference>
<dbReference type="Gene3D" id="3.40.50.1820">
    <property type="entry name" value="alpha/beta hydrolase"/>
    <property type="match status" value="1"/>
</dbReference>
<dbReference type="RefSeq" id="WP_410002145.1">
    <property type="nucleotide sequence ID" value="NZ_BIMS01000012.1"/>
</dbReference>
<proteinExistence type="predicted"/>
<comment type="caution">
    <text evidence="2">The sequence shown here is derived from an EMBL/GenBank/DDBJ whole genome shotgun (WGS) entry which is preliminary data.</text>
</comment>
<dbReference type="InterPro" id="IPR029058">
    <property type="entry name" value="AB_hydrolase_fold"/>
</dbReference>
<evidence type="ECO:0000313" key="2">
    <source>
        <dbReference type="EMBL" id="ECK5213763.1"/>
    </source>
</evidence>
<evidence type="ECO:0000259" key="1">
    <source>
        <dbReference type="Pfam" id="PF01738"/>
    </source>
</evidence>
<dbReference type="SUPFAM" id="SSF53474">
    <property type="entry name" value="alpha/beta-Hydrolases"/>
    <property type="match status" value="1"/>
</dbReference>
<dbReference type="PANTHER" id="PTHR46623">
    <property type="entry name" value="CARBOXYMETHYLENEBUTENOLIDASE-RELATED"/>
    <property type="match status" value="1"/>
</dbReference>
<dbReference type="InterPro" id="IPR051049">
    <property type="entry name" value="Dienelactone_hydrolase-like"/>
</dbReference>
<reference evidence="2" key="1">
    <citation type="submission" date="2019-08" db="EMBL/GenBank/DDBJ databases">
        <authorList>
            <consortium name="PulseNet: The National Subtyping Network for Foodborne Disease Surveillance"/>
            <person name="Tarr C.L."/>
            <person name="Trees E."/>
            <person name="Katz L.S."/>
            <person name="Carleton-Romer H.A."/>
            <person name="Stroika S."/>
            <person name="Kucerova Z."/>
            <person name="Roache K.F."/>
            <person name="Sabol A.L."/>
            <person name="Besser J."/>
            <person name="Gerner-Smidt P."/>
        </authorList>
    </citation>
    <scope>NUCLEOTIDE SEQUENCE</scope>
    <source>
        <strain evidence="2">PNUSAS086289</strain>
    </source>
</reference>
<organism evidence="2">
    <name type="scientific">Salmonella enterica</name>
    <name type="common">Salmonella choleraesuis</name>
    <dbReference type="NCBI Taxonomy" id="28901"/>
    <lineage>
        <taxon>Bacteria</taxon>
        <taxon>Pseudomonadati</taxon>
        <taxon>Pseudomonadota</taxon>
        <taxon>Gammaproteobacteria</taxon>
        <taxon>Enterobacterales</taxon>
        <taxon>Enterobacteriaceae</taxon>
        <taxon>Salmonella</taxon>
    </lineage>
</organism>
<gene>
    <name evidence="2" type="ORF">FRL26_08650</name>
</gene>
<protein>
    <recommendedName>
        <fullName evidence="1">Dienelactone hydrolase domain-containing protein</fullName>
    </recommendedName>
</protein>
<dbReference type="InterPro" id="IPR002925">
    <property type="entry name" value="Dienelactn_hydro"/>
</dbReference>
<accession>A0A5Y5TBQ7</accession>
<dbReference type="AlphaFoldDB" id="A0A5Y5TBQ7"/>
<feature type="domain" description="Dienelactone hydrolase" evidence="1">
    <location>
        <begin position="7"/>
        <end position="193"/>
    </location>
</feature>